<sequence>MEDKLILKYLNLHSWKIKPGEAIQLQKELKKKIYLKKSFNKIKKVAGADVSYYKNKM</sequence>
<organism evidence="1">
    <name type="scientific">marine sediment metagenome</name>
    <dbReference type="NCBI Taxonomy" id="412755"/>
    <lineage>
        <taxon>unclassified sequences</taxon>
        <taxon>metagenomes</taxon>
        <taxon>ecological metagenomes</taxon>
    </lineage>
</organism>
<protein>
    <submittedName>
        <fullName evidence="1">Uncharacterized protein</fullName>
    </submittedName>
</protein>
<dbReference type="EMBL" id="BARV01016912">
    <property type="protein sequence ID" value="GAI31744.1"/>
    <property type="molecule type" value="Genomic_DNA"/>
</dbReference>
<dbReference type="Gene3D" id="3.30.2170.10">
    <property type="entry name" value="archaeoglobus fulgidus dsm 4304 superfamily"/>
    <property type="match status" value="1"/>
</dbReference>
<reference evidence="1" key="1">
    <citation type="journal article" date="2014" name="Front. Microbiol.">
        <title>High frequency of phylogenetically diverse reductive dehalogenase-homologous genes in deep subseafloor sedimentary metagenomes.</title>
        <authorList>
            <person name="Kawai M."/>
            <person name="Futagami T."/>
            <person name="Toyoda A."/>
            <person name="Takaki Y."/>
            <person name="Nishi S."/>
            <person name="Hori S."/>
            <person name="Arai W."/>
            <person name="Tsubouchi T."/>
            <person name="Morono Y."/>
            <person name="Uchiyama I."/>
            <person name="Ito T."/>
            <person name="Fujiyama A."/>
            <person name="Inagaki F."/>
            <person name="Takami H."/>
        </authorList>
    </citation>
    <scope>NUCLEOTIDE SEQUENCE</scope>
    <source>
        <strain evidence="1">Expedition CK06-06</strain>
    </source>
</reference>
<proteinExistence type="predicted"/>
<gene>
    <name evidence="1" type="ORF">S06H3_28915</name>
</gene>
<comment type="caution">
    <text evidence="1">The sequence shown here is derived from an EMBL/GenBank/DDBJ whole genome shotgun (WGS) entry which is preliminary data.</text>
</comment>
<accession>X1PLK0</accession>
<dbReference type="AlphaFoldDB" id="X1PLK0"/>
<evidence type="ECO:0000313" key="1">
    <source>
        <dbReference type="EMBL" id="GAI31744.1"/>
    </source>
</evidence>
<feature type="non-terminal residue" evidence="1">
    <location>
        <position position="57"/>
    </location>
</feature>
<name>X1PLK0_9ZZZZ</name>